<dbReference type="AlphaFoldDB" id="A0A7G2CSS2"/>
<comment type="cofactor">
    <cofactor evidence="1">
        <name>Mg(2+)</name>
        <dbReference type="ChEBI" id="CHEBI:18420"/>
    </cofactor>
</comment>
<evidence type="ECO:0000256" key="6">
    <source>
        <dbReference type="ARBA" id="ARBA00022842"/>
    </source>
</evidence>
<dbReference type="InterPro" id="IPR011992">
    <property type="entry name" value="EF-hand-dom_pair"/>
</dbReference>
<reference evidence="8 9" key="1">
    <citation type="submission" date="2020-08" db="EMBL/GenBank/DDBJ databases">
        <authorList>
            <person name="Newling K."/>
            <person name="Davey J."/>
            <person name="Forrester S."/>
        </authorList>
    </citation>
    <scope>NUCLEOTIDE SEQUENCE [LARGE SCALE GENOMIC DNA]</scope>
    <source>
        <strain evidence="9">Crithidia deanei Carvalho (ATCC PRA-265)</strain>
    </source>
</reference>
<evidence type="ECO:0000256" key="2">
    <source>
        <dbReference type="ARBA" id="ARBA00006220"/>
    </source>
</evidence>
<dbReference type="PANTHER" id="PTHR10286">
    <property type="entry name" value="INORGANIC PYROPHOSPHATASE"/>
    <property type="match status" value="1"/>
</dbReference>
<evidence type="ECO:0000313" key="8">
    <source>
        <dbReference type="EMBL" id="CAD2222856.1"/>
    </source>
</evidence>
<dbReference type="PROSITE" id="PS00387">
    <property type="entry name" value="PPASE"/>
    <property type="match status" value="1"/>
</dbReference>
<evidence type="ECO:0000256" key="1">
    <source>
        <dbReference type="ARBA" id="ARBA00001946"/>
    </source>
</evidence>
<gene>
    <name evidence="8" type="ORF">ADEAN_001041000</name>
</gene>
<dbReference type="EC" id="3.6.1.1" evidence="3"/>
<name>A0A7G2CSS2_9TRYP</name>
<dbReference type="EMBL" id="LR877172">
    <property type="protein sequence ID" value="CAD2222856.1"/>
    <property type="molecule type" value="Genomic_DNA"/>
</dbReference>
<dbReference type="CDD" id="cd00412">
    <property type="entry name" value="pyrophosphatase"/>
    <property type="match status" value="1"/>
</dbReference>
<proteinExistence type="inferred from homology"/>
<dbReference type="GO" id="GO:0006796">
    <property type="term" value="P:phosphate-containing compound metabolic process"/>
    <property type="evidence" value="ECO:0007669"/>
    <property type="project" value="InterPro"/>
</dbReference>
<dbReference type="GO" id="GO:0000287">
    <property type="term" value="F:magnesium ion binding"/>
    <property type="evidence" value="ECO:0007669"/>
    <property type="project" value="InterPro"/>
</dbReference>
<evidence type="ECO:0000256" key="4">
    <source>
        <dbReference type="ARBA" id="ARBA00022723"/>
    </source>
</evidence>
<dbReference type="GO" id="GO:0004427">
    <property type="term" value="F:inorganic diphosphate phosphatase activity"/>
    <property type="evidence" value="ECO:0007669"/>
    <property type="project" value="UniProtKB-EC"/>
</dbReference>
<keyword evidence="6" id="KW-0460">Magnesium</keyword>
<dbReference type="GO" id="GO:0005737">
    <property type="term" value="C:cytoplasm"/>
    <property type="evidence" value="ECO:0007669"/>
    <property type="project" value="InterPro"/>
</dbReference>
<dbReference type="SUPFAM" id="SSF50324">
    <property type="entry name" value="Inorganic pyrophosphatase"/>
    <property type="match status" value="1"/>
</dbReference>
<dbReference type="InterPro" id="IPR036649">
    <property type="entry name" value="Pyrophosphatase_sf"/>
</dbReference>
<dbReference type="InterPro" id="IPR008162">
    <property type="entry name" value="Pyrophosphatase"/>
</dbReference>
<feature type="domain" description="EF-hand" evidence="7">
    <location>
        <begin position="90"/>
        <end position="125"/>
    </location>
</feature>
<dbReference type="PROSITE" id="PS50222">
    <property type="entry name" value="EF_HAND_2"/>
    <property type="match status" value="1"/>
</dbReference>
<dbReference type="Gene3D" id="1.10.238.10">
    <property type="entry name" value="EF-hand"/>
    <property type="match status" value="1"/>
</dbReference>
<dbReference type="VEuPathDB" id="TriTrypDB:ADEAN_001041000"/>
<evidence type="ECO:0000259" key="7">
    <source>
        <dbReference type="PROSITE" id="PS50222"/>
    </source>
</evidence>
<dbReference type="Pfam" id="PF00719">
    <property type="entry name" value="Pyrophosphatase"/>
    <property type="match status" value="1"/>
</dbReference>
<dbReference type="Proteomes" id="UP000515908">
    <property type="component" value="Chromosome 28"/>
</dbReference>
<comment type="similarity">
    <text evidence="2">Belongs to the PPase family.</text>
</comment>
<evidence type="ECO:0000313" key="9">
    <source>
        <dbReference type="Proteomes" id="UP000515908"/>
    </source>
</evidence>
<evidence type="ECO:0000256" key="5">
    <source>
        <dbReference type="ARBA" id="ARBA00022801"/>
    </source>
</evidence>
<dbReference type="GO" id="GO:0005509">
    <property type="term" value="F:calcium ion binding"/>
    <property type="evidence" value="ECO:0007669"/>
    <property type="project" value="InterPro"/>
</dbReference>
<sequence length="429" mass="49446">MEGYPARQAHAADLFFSGSLQADSVDDVLGVMSPTTKEVKDGSAPVKQFGTGLKNAKEESSETFPATGDGKKVTEYDLAAYSKEELDASVQKKIARRMFAAFDVQQKGHLDEDKLKEFCAYVGHDSSKEEMKRMYESLKSDDGKVTFEKLWDWWEVNADKNLPQSTFSMVSADFSVPYHQQQLKIKEEGQIFTPSYRVQYYFKDLETNLVRQISPWHDIPLWVRDPVRTKPENTIANRYNFICEIPKWTRAKFEIATGEPFNPIKQDIKNGVPRFYKHGDMMWNYGAFPQTWESTEVVFEDGAYGDNDPIDGVEIGMRQMRVGEVHPVRVLGVLGMIDDGQMDWKVICISVNDPVARFIKDIHDIPKHLPGCLDALREWFRVYKICQGGVENKFAYDGEFKDKAFTMRIVEESHFMWQNLRMIKKKEEV</sequence>
<dbReference type="SUPFAM" id="SSF47473">
    <property type="entry name" value="EF-hand"/>
    <property type="match status" value="1"/>
</dbReference>
<dbReference type="InterPro" id="IPR002048">
    <property type="entry name" value="EF_hand_dom"/>
</dbReference>
<organism evidence="8 9">
    <name type="scientific">Angomonas deanei</name>
    <dbReference type="NCBI Taxonomy" id="59799"/>
    <lineage>
        <taxon>Eukaryota</taxon>
        <taxon>Discoba</taxon>
        <taxon>Euglenozoa</taxon>
        <taxon>Kinetoplastea</taxon>
        <taxon>Metakinetoplastina</taxon>
        <taxon>Trypanosomatida</taxon>
        <taxon>Trypanosomatidae</taxon>
        <taxon>Strigomonadinae</taxon>
        <taxon>Angomonas</taxon>
    </lineage>
</organism>
<dbReference type="Gene3D" id="3.90.80.10">
    <property type="entry name" value="Inorganic pyrophosphatase"/>
    <property type="match status" value="1"/>
</dbReference>
<dbReference type="OrthoDB" id="1608002at2759"/>
<keyword evidence="9" id="KW-1185">Reference proteome</keyword>
<keyword evidence="5" id="KW-0378">Hydrolase</keyword>
<accession>A0A7G2CSS2</accession>
<evidence type="ECO:0000256" key="3">
    <source>
        <dbReference type="ARBA" id="ARBA00012146"/>
    </source>
</evidence>
<keyword evidence="4" id="KW-0479">Metal-binding</keyword>
<protein>
    <recommendedName>
        <fullName evidence="3">inorganic diphosphatase</fullName>
        <ecNumber evidence="3">3.6.1.1</ecNumber>
    </recommendedName>
</protein>